<name>A0AA40AVW7_9PEZI</name>
<dbReference type="PANTHER" id="PTHR43094:SF1">
    <property type="entry name" value="AMINOTRANSFERASE CLASS-III"/>
    <property type="match status" value="1"/>
</dbReference>
<dbReference type="InterPro" id="IPR015424">
    <property type="entry name" value="PyrdxlP-dep_Trfase"/>
</dbReference>
<keyword evidence="6" id="KW-1185">Reference proteome</keyword>
<dbReference type="InterPro" id="IPR015421">
    <property type="entry name" value="PyrdxlP-dep_Trfase_major"/>
</dbReference>
<evidence type="ECO:0000313" key="6">
    <source>
        <dbReference type="Proteomes" id="UP001172101"/>
    </source>
</evidence>
<dbReference type="GO" id="GO:0030170">
    <property type="term" value="F:pyridoxal phosphate binding"/>
    <property type="evidence" value="ECO:0007669"/>
    <property type="project" value="InterPro"/>
</dbReference>
<dbReference type="GO" id="GO:0008483">
    <property type="term" value="F:transaminase activity"/>
    <property type="evidence" value="ECO:0007669"/>
    <property type="project" value="InterPro"/>
</dbReference>
<feature type="region of interest" description="Disordered" evidence="4">
    <location>
        <begin position="24"/>
        <end position="66"/>
    </location>
</feature>
<evidence type="ECO:0000256" key="4">
    <source>
        <dbReference type="SAM" id="MobiDB-lite"/>
    </source>
</evidence>
<dbReference type="GO" id="GO:0005829">
    <property type="term" value="C:cytosol"/>
    <property type="evidence" value="ECO:0007669"/>
    <property type="project" value="TreeGrafter"/>
</dbReference>
<keyword evidence="5" id="KW-0808">Transferase</keyword>
<dbReference type="RefSeq" id="XP_060298833.1">
    <property type="nucleotide sequence ID" value="XM_060447029.1"/>
</dbReference>
<dbReference type="EMBL" id="JAUIRO010000003">
    <property type="protein sequence ID" value="KAK0722909.1"/>
    <property type="molecule type" value="Genomic_DNA"/>
</dbReference>
<dbReference type="Pfam" id="PF00202">
    <property type="entry name" value="Aminotran_3"/>
    <property type="match status" value="1"/>
</dbReference>
<dbReference type="SUPFAM" id="SSF53383">
    <property type="entry name" value="PLP-dependent transferases"/>
    <property type="match status" value="1"/>
</dbReference>
<dbReference type="PANTHER" id="PTHR43094">
    <property type="entry name" value="AMINOTRANSFERASE"/>
    <property type="match status" value="1"/>
</dbReference>
<accession>A0AA40AVW7</accession>
<evidence type="ECO:0000256" key="1">
    <source>
        <dbReference type="ARBA" id="ARBA00008954"/>
    </source>
</evidence>
<gene>
    <name evidence="5" type="ORF">B0T26DRAFT_801568</name>
</gene>
<organism evidence="5 6">
    <name type="scientific">Lasiosphaeria miniovina</name>
    <dbReference type="NCBI Taxonomy" id="1954250"/>
    <lineage>
        <taxon>Eukaryota</taxon>
        <taxon>Fungi</taxon>
        <taxon>Dikarya</taxon>
        <taxon>Ascomycota</taxon>
        <taxon>Pezizomycotina</taxon>
        <taxon>Sordariomycetes</taxon>
        <taxon>Sordariomycetidae</taxon>
        <taxon>Sordariales</taxon>
        <taxon>Lasiosphaeriaceae</taxon>
        <taxon>Lasiosphaeria</taxon>
    </lineage>
</organism>
<evidence type="ECO:0000256" key="2">
    <source>
        <dbReference type="ARBA" id="ARBA00022898"/>
    </source>
</evidence>
<evidence type="ECO:0000256" key="3">
    <source>
        <dbReference type="RuleBase" id="RU003560"/>
    </source>
</evidence>
<protein>
    <submittedName>
        <fullName evidence="5">Pyridoxal phosphate-dependent transferase</fullName>
    </submittedName>
</protein>
<sequence>MPPPRTMAILYKVGIRVPGQVLSSSTAPPAPNNGALAGPKEGVETFTSPEVDNNLGQKQGSGNTAINKADDLPVLIKVSGHHWYPKDGPRILDSCGGAGVACLGHGRQDVMDAALAQMKAFSYAAHAHFETKTSTCGNVKKVYLMCSSSEAVEAALKLSREYFVWIGEPRRVSFIARRVSYHGTTLGSLSASGHANCHYIPACNPYRQRRLVDGGRNGEESDAAFVTSKAAELEHEFQRLGPGTVAAVILKPVVSAALSCIPPSRAIQVMCGMGRTGTLHPWEQEHEHEHQHDTRELAAAVVVPDLQTIANGFAGGYQPAYNITADLVVDMVERVAVAVEEVFRAL</sequence>
<dbReference type="InterPro" id="IPR015422">
    <property type="entry name" value="PyrdxlP-dep_Trfase_small"/>
</dbReference>
<evidence type="ECO:0000313" key="5">
    <source>
        <dbReference type="EMBL" id="KAK0722909.1"/>
    </source>
</evidence>
<dbReference type="InterPro" id="IPR005814">
    <property type="entry name" value="Aminotrans_3"/>
</dbReference>
<dbReference type="Gene3D" id="3.90.1150.10">
    <property type="entry name" value="Aspartate Aminotransferase, domain 1"/>
    <property type="match status" value="1"/>
</dbReference>
<proteinExistence type="inferred from homology"/>
<dbReference type="GeneID" id="85330299"/>
<comment type="caution">
    <text evidence="5">The sequence shown here is derived from an EMBL/GenBank/DDBJ whole genome shotgun (WGS) entry which is preliminary data.</text>
</comment>
<dbReference type="Proteomes" id="UP001172101">
    <property type="component" value="Unassembled WGS sequence"/>
</dbReference>
<comment type="similarity">
    <text evidence="1 3">Belongs to the class-III pyridoxal-phosphate-dependent aminotransferase family.</text>
</comment>
<feature type="compositionally biased region" description="Polar residues" evidence="4">
    <location>
        <begin position="45"/>
        <end position="66"/>
    </location>
</feature>
<dbReference type="AlphaFoldDB" id="A0AA40AVW7"/>
<dbReference type="Gene3D" id="3.40.640.10">
    <property type="entry name" value="Type I PLP-dependent aspartate aminotransferase-like (Major domain)"/>
    <property type="match status" value="1"/>
</dbReference>
<keyword evidence="2 3" id="KW-0663">Pyridoxal phosphate</keyword>
<reference evidence="5" key="1">
    <citation type="submission" date="2023-06" db="EMBL/GenBank/DDBJ databases">
        <title>Genome-scale phylogeny and comparative genomics of the fungal order Sordariales.</title>
        <authorList>
            <consortium name="Lawrence Berkeley National Laboratory"/>
            <person name="Hensen N."/>
            <person name="Bonometti L."/>
            <person name="Westerberg I."/>
            <person name="Brannstrom I.O."/>
            <person name="Guillou S."/>
            <person name="Cros-Aarteil S."/>
            <person name="Calhoun S."/>
            <person name="Haridas S."/>
            <person name="Kuo A."/>
            <person name="Mondo S."/>
            <person name="Pangilinan J."/>
            <person name="Riley R."/>
            <person name="LaButti K."/>
            <person name="Andreopoulos B."/>
            <person name="Lipzen A."/>
            <person name="Chen C."/>
            <person name="Yanf M."/>
            <person name="Daum C."/>
            <person name="Ng V."/>
            <person name="Clum A."/>
            <person name="Steindorff A."/>
            <person name="Ohm R."/>
            <person name="Martin F."/>
            <person name="Silar P."/>
            <person name="Natvig D."/>
            <person name="Lalanne C."/>
            <person name="Gautier V."/>
            <person name="Ament-velasquez S.L."/>
            <person name="Kruys A."/>
            <person name="Hutchinson M.I."/>
            <person name="Powell A.J."/>
            <person name="Barry K."/>
            <person name="Miller A.N."/>
            <person name="Grigoriev I.V."/>
            <person name="Debuchy R."/>
            <person name="Gladieux P."/>
            <person name="Thoren M.H."/>
            <person name="Johannesson H."/>
        </authorList>
    </citation>
    <scope>NUCLEOTIDE SEQUENCE</scope>
    <source>
        <strain evidence="5">SMH2392-1A</strain>
    </source>
</reference>